<reference evidence="12" key="1">
    <citation type="journal article" date="2023" name="IMA Fungus">
        <title>Comparative genomic study of the Penicillium genus elucidates a diverse pangenome and 15 lateral gene transfer events.</title>
        <authorList>
            <person name="Petersen C."/>
            <person name="Sorensen T."/>
            <person name="Nielsen M.R."/>
            <person name="Sondergaard T.E."/>
            <person name="Sorensen J.L."/>
            <person name="Fitzpatrick D.A."/>
            <person name="Frisvad J.C."/>
            <person name="Nielsen K.L."/>
        </authorList>
    </citation>
    <scope>NUCLEOTIDE SEQUENCE</scope>
    <source>
        <strain evidence="12">IBT 17514</strain>
    </source>
</reference>
<evidence type="ECO:0000256" key="6">
    <source>
        <dbReference type="ARBA" id="ARBA00022729"/>
    </source>
</evidence>
<evidence type="ECO:0000256" key="7">
    <source>
        <dbReference type="ARBA" id="ARBA00023157"/>
    </source>
</evidence>
<keyword evidence="5" id="KW-0472">Membrane</keyword>
<feature type="signal peptide" evidence="10">
    <location>
        <begin position="1"/>
        <end position="16"/>
    </location>
</feature>
<evidence type="ECO:0000256" key="3">
    <source>
        <dbReference type="ARBA" id="ARBA00010031"/>
    </source>
</evidence>
<comment type="similarity">
    <text evidence="3">Belongs to the RBT5 family.</text>
</comment>
<protein>
    <recommendedName>
        <fullName evidence="11">CFEM domain-containing protein</fullName>
    </recommendedName>
</protein>
<comment type="caution">
    <text evidence="12">The sequence shown here is derived from an EMBL/GenBank/DDBJ whole genome shotgun (WGS) entry which is preliminary data.</text>
</comment>
<evidence type="ECO:0000256" key="5">
    <source>
        <dbReference type="ARBA" id="ARBA00022622"/>
    </source>
</evidence>
<evidence type="ECO:0000313" key="13">
    <source>
        <dbReference type="Proteomes" id="UP001215712"/>
    </source>
</evidence>
<keyword evidence="6 10" id="KW-0732">Signal</keyword>
<keyword evidence="13" id="KW-1185">Reference proteome</keyword>
<keyword evidence="4" id="KW-0964">Secreted</keyword>
<gene>
    <name evidence="12" type="ORF">N7493_011852</name>
</gene>
<feature type="chain" id="PRO_5042179466" description="CFEM domain-containing protein" evidence="10">
    <location>
        <begin position="17"/>
        <end position="526"/>
    </location>
</feature>
<dbReference type="GO" id="GO:0098552">
    <property type="term" value="C:side of membrane"/>
    <property type="evidence" value="ECO:0007669"/>
    <property type="project" value="UniProtKB-KW"/>
</dbReference>
<evidence type="ECO:0000256" key="8">
    <source>
        <dbReference type="ARBA" id="ARBA00023288"/>
    </source>
</evidence>
<evidence type="ECO:0000256" key="10">
    <source>
        <dbReference type="SAM" id="SignalP"/>
    </source>
</evidence>
<evidence type="ECO:0000259" key="11">
    <source>
        <dbReference type="Pfam" id="PF05730"/>
    </source>
</evidence>
<evidence type="ECO:0000313" key="12">
    <source>
        <dbReference type="EMBL" id="KAJ5703463.1"/>
    </source>
</evidence>
<sequence>MKYFGSVLLFSTVALAHPKGLWWGTDFCYPSPENTDNHCSPSQEAGFDWSQLSNGDNWSYEGFSFNGFAPKDGCRASGGKCIEGRLSQEDDWALQIDANQAPFSVQKFHITTSRDVDLIMTYTLANGKTCHQVATTTPQGSDIVNEQCGGAVSVSFQLAVFNQVGDVDLELHQVGFDCSSGPKPAGPLVETHSHHTLSIVYTKPPQAHTSQPEIHTSPSKPVEMTTSTKWITEEITVTKCHPTVTDCPARSTVISSHITSTTTLCSVTEAVTVPTAPASHSISPPASTAPAQPSSPSKPECPDLVPKCLNTWLSVPNCSSNSDTACFCPSSEFTSKYKSCVNAWSTSKEQEDSALSYFAGICAPYIPKNPDIISLVPSSTATAPTHVPTAVVPAPTEPVTPVKSEQMPPCTTITWSSHTVTVPQVQFSTSTGPSTTVVDLVPGPTSHSPVPTPTPMSHTTCKSSFTTSPAKTTSTSTTSTTCTTSASTTTTVPTSTPTFISSNSAAKMFSGSVWVVGVAFFLLSVQ</sequence>
<comment type="subcellular location">
    <subcellularLocation>
        <location evidence="1">Membrane</location>
        <topology evidence="1">Lipid-anchor</topology>
        <topology evidence="1">GPI-anchor</topology>
    </subcellularLocation>
    <subcellularLocation>
        <location evidence="2">Secreted</location>
    </subcellularLocation>
</comment>
<evidence type="ECO:0000256" key="2">
    <source>
        <dbReference type="ARBA" id="ARBA00004613"/>
    </source>
</evidence>
<evidence type="ECO:0000256" key="9">
    <source>
        <dbReference type="SAM" id="MobiDB-lite"/>
    </source>
</evidence>
<reference evidence="12" key="2">
    <citation type="submission" date="2023-01" db="EMBL/GenBank/DDBJ databases">
        <authorList>
            <person name="Petersen C."/>
        </authorList>
    </citation>
    <scope>NUCLEOTIDE SEQUENCE</scope>
    <source>
        <strain evidence="12">IBT 17514</strain>
    </source>
</reference>
<keyword evidence="7" id="KW-1015">Disulfide bond</keyword>
<name>A0AAD6MQ98_9EURO</name>
<feature type="domain" description="CFEM" evidence="11">
    <location>
        <begin position="300"/>
        <end position="363"/>
    </location>
</feature>
<dbReference type="Pfam" id="PF05730">
    <property type="entry name" value="CFEM"/>
    <property type="match status" value="1"/>
</dbReference>
<keyword evidence="5" id="KW-0336">GPI-anchor</keyword>
<evidence type="ECO:0000256" key="4">
    <source>
        <dbReference type="ARBA" id="ARBA00022525"/>
    </source>
</evidence>
<feature type="region of interest" description="Disordered" evidence="9">
    <location>
        <begin position="204"/>
        <end position="223"/>
    </location>
</feature>
<evidence type="ECO:0000256" key="1">
    <source>
        <dbReference type="ARBA" id="ARBA00004589"/>
    </source>
</evidence>
<feature type="compositionally biased region" description="Polar residues" evidence="9">
    <location>
        <begin position="207"/>
        <end position="223"/>
    </location>
</feature>
<accession>A0AAD6MQ98</accession>
<dbReference type="GO" id="GO:0005576">
    <property type="term" value="C:extracellular region"/>
    <property type="evidence" value="ECO:0007669"/>
    <property type="project" value="UniProtKB-SubCell"/>
</dbReference>
<dbReference type="AlphaFoldDB" id="A0AAD6MQ98"/>
<dbReference type="Proteomes" id="UP001215712">
    <property type="component" value="Unassembled WGS sequence"/>
</dbReference>
<feature type="region of interest" description="Disordered" evidence="9">
    <location>
        <begin position="276"/>
        <end position="298"/>
    </location>
</feature>
<dbReference type="InterPro" id="IPR008427">
    <property type="entry name" value="Extracellular_membr_CFEM_dom"/>
</dbReference>
<feature type="region of interest" description="Disordered" evidence="9">
    <location>
        <begin position="444"/>
        <end position="494"/>
    </location>
</feature>
<keyword evidence="8" id="KW-0449">Lipoprotein</keyword>
<feature type="compositionally biased region" description="Low complexity" evidence="9">
    <location>
        <begin position="276"/>
        <end position="297"/>
    </location>
</feature>
<keyword evidence="5" id="KW-0325">Glycoprotein</keyword>
<proteinExistence type="inferred from homology"/>
<organism evidence="12 13">
    <name type="scientific">Penicillium malachiteum</name>
    <dbReference type="NCBI Taxonomy" id="1324776"/>
    <lineage>
        <taxon>Eukaryota</taxon>
        <taxon>Fungi</taxon>
        <taxon>Dikarya</taxon>
        <taxon>Ascomycota</taxon>
        <taxon>Pezizomycotina</taxon>
        <taxon>Eurotiomycetes</taxon>
        <taxon>Eurotiomycetidae</taxon>
        <taxon>Eurotiales</taxon>
        <taxon>Aspergillaceae</taxon>
        <taxon>Penicillium</taxon>
    </lineage>
</organism>
<dbReference type="EMBL" id="JAQJAN010000023">
    <property type="protein sequence ID" value="KAJ5703463.1"/>
    <property type="molecule type" value="Genomic_DNA"/>
</dbReference>